<sequence>MTIESDIVKETLVKVAKIWDELGVDQAYRKNQIDTASEKIIEIYNHLLKKEERHKEDIIKDIISGLESLCTMSTELGETVNDTHQSLSTMTLFQRLEYIEYEKGKLRKKTEDRIGVIEDLEFGIEEISKEMELKDLNQTNVDESTIQGNDYSLDKISSLQKKYNALKVQRDESFKNIYKLSIEIYELWEELRVSPDTELENSIISMTQANINSNSPISLSLATTQVLEQKRNKLLIIKSEHESMVRDYAQKITILWDKLEVPDEEREDFFSKTAGLGSDVIEACREELERVEEIRKNSLLDLVQKEKDKIENYYNLLHLPMEKLTQVVEENGLNMDQVSEDLLDLFELELSRVMKLYELSKPLLQLIEKREYIRNLKIEYEQTILGDKERLLSKKFDRARFEKEKELSTAFQKLPPIEENLKKQLVSWQNTYGQSFCYEGFNYLELMSQQSEHEKKIKESEKIRKQIKAAEGMGIKYGGSNSVNSNNNTNSSNTNGTIKKSNSSTFNGASAPKTPTSSRVLKTVQTPSTPKTPKSVRTIENNVQSPYSSASVPVKPLLKKRVPLSPLNMKNLSNTPGKSNSKPLSAGVSPKKKTIQFSLGVNQNLQNINNNNNINNENDSTNSNGNKLFAPTSSQISSSSSSSSSSTNTSNITSNNISYNSIQSNNTPFSTPMINPFKTTTNNNYFANNDSMMIANNQYNDDMIMNDTIDPSSMI</sequence>
<dbReference type="OrthoDB" id="642895at2759"/>
<dbReference type="GeneID" id="10502569"/>
<dbReference type="AlphaFoldDB" id="F0ZCY3"/>
<feature type="region of interest" description="Disordered" evidence="1">
    <location>
        <begin position="606"/>
        <end position="670"/>
    </location>
</feature>
<feature type="compositionally biased region" description="Polar residues" evidence="1">
    <location>
        <begin position="568"/>
        <end position="583"/>
    </location>
</feature>
<dbReference type="eggNOG" id="KOG4302">
    <property type="taxonomic scope" value="Eukaryota"/>
</dbReference>
<feature type="compositionally biased region" description="Low complexity" evidence="1">
    <location>
        <begin position="606"/>
        <end position="667"/>
    </location>
</feature>
<evidence type="ECO:0008006" key="4">
    <source>
        <dbReference type="Google" id="ProtNLM"/>
    </source>
</evidence>
<dbReference type="GO" id="GO:0051256">
    <property type="term" value="P:mitotic spindle midzone assembly"/>
    <property type="evidence" value="ECO:0000318"/>
    <property type="project" value="GO_Central"/>
</dbReference>
<dbReference type="GO" id="GO:0005737">
    <property type="term" value="C:cytoplasm"/>
    <property type="evidence" value="ECO:0000318"/>
    <property type="project" value="GO_Central"/>
</dbReference>
<dbReference type="OMA" id="QLHGIYD"/>
<dbReference type="Proteomes" id="UP000001064">
    <property type="component" value="Unassembled WGS sequence"/>
</dbReference>
<accession>F0ZCY3</accession>
<name>F0ZCY3_DICPU</name>
<dbReference type="GO" id="GO:0000226">
    <property type="term" value="P:microtubule cytoskeleton organization"/>
    <property type="evidence" value="ECO:0000318"/>
    <property type="project" value="GO_Central"/>
</dbReference>
<dbReference type="FunCoup" id="F0ZCY3">
    <property type="interactions" value="166"/>
</dbReference>
<reference evidence="3" key="1">
    <citation type="journal article" date="2011" name="Genome Biol.">
        <title>Comparative genomics of the social amoebae Dictyostelium discoideum and Dictyostelium purpureum.</title>
        <authorList>
            <consortium name="US DOE Joint Genome Institute (JGI-PGF)"/>
            <person name="Sucgang R."/>
            <person name="Kuo A."/>
            <person name="Tian X."/>
            <person name="Salerno W."/>
            <person name="Parikh A."/>
            <person name="Feasley C.L."/>
            <person name="Dalin E."/>
            <person name="Tu H."/>
            <person name="Huang E."/>
            <person name="Barry K."/>
            <person name="Lindquist E."/>
            <person name="Shapiro H."/>
            <person name="Bruce D."/>
            <person name="Schmutz J."/>
            <person name="Salamov A."/>
            <person name="Fey P."/>
            <person name="Gaudet P."/>
            <person name="Anjard C."/>
            <person name="Babu M.M."/>
            <person name="Basu S."/>
            <person name="Bushmanova Y."/>
            <person name="van der Wel H."/>
            <person name="Katoh-Kurasawa M."/>
            <person name="Dinh C."/>
            <person name="Coutinho P.M."/>
            <person name="Saito T."/>
            <person name="Elias M."/>
            <person name="Schaap P."/>
            <person name="Kay R.R."/>
            <person name="Henrissat B."/>
            <person name="Eichinger L."/>
            <person name="Rivero F."/>
            <person name="Putnam N.H."/>
            <person name="West C.M."/>
            <person name="Loomis W.F."/>
            <person name="Chisholm R.L."/>
            <person name="Shaulsky G."/>
            <person name="Strassmann J.E."/>
            <person name="Queller D.C."/>
            <person name="Kuspa A."/>
            <person name="Grigoriev I.V."/>
        </authorList>
    </citation>
    <scope>NUCLEOTIDE SEQUENCE [LARGE SCALE GENOMIC DNA]</scope>
    <source>
        <strain evidence="3">QSDP1</strain>
    </source>
</reference>
<evidence type="ECO:0000256" key="1">
    <source>
        <dbReference type="SAM" id="MobiDB-lite"/>
    </source>
</evidence>
<gene>
    <name evidence="2" type="ORF">DICPUDRAFT_86636</name>
</gene>
<dbReference type="GO" id="GO:0005819">
    <property type="term" value="C:spindle"/>
    <property type="evidence" value="ECO:0000318"/>
    <property type="project" value="GO_Central"/>
</dbReference>
<dbReference type="Gene3D" id="1.20.58.1520">
    <property type="match status" value="1"/>
</dbReference>
<dbReference type="EMBL" id="GL870981">
    <property type="protein sequence ID" value="EGC38239.1"/>
    <property type="molecule type" value="Genomic_DNA"/>
</dbReference>
<keyword evidence="3" id="KW-1185">Reference proteome</keyword>
<proteinExistence type="predicted"/>
<feature type="compositionally biased region" description="Polar residues" evidence="1">
    <location>
        <begin position="513"/>
        <end position="532"/>
    </location>
</feature>
<organism evidence="2 3">
    <name type="scientific">Dictyostelium purpureum</name>
    <name type="common">Slime mold</name>
    <dbReference type="NCBI Taxonomy" id="5786"/>
    <lineage>
        <taxon>Eukaryota</taxon>
        <taxon>Amoebozoa</taxon>
        <taxon>Evosea</taxon>
        <taxon>Eumycetozoa</taxon>
        <taxon>Dictyostelia</taxon>
        <taxon>Dictyosteliales</taxon>
        <taxon>Dictyosteliaceae</taxon>
        <taxon>Dictyostelium</taxon>
    </lineage>
</organism>
<dbReference type="PANTHER" id="PTHR19321:SF16">
    <property type="entry name" value="PROTEIN REGULATOR OF CYTOKINESIS 1"/>
    <property type="match status" value="1"/>
</dbReference>
<dbReference type="GO" id="GO:0000281">
    <property type="term" value="P:mitotic cytokinesis"/>
    <property type="evidence" value="ECO:0007669"/>
    <property type="project" value="EnsemblProtists"/>
</dbReference>
<feature type="region of interest" description="Disordered" evidence="1">
    <location>
        <begin position="475"/>
        <end position="589"/>
    </location>
</feature>
<evidence type="ECO:0000313" key="2">
    <source>
        <dbReference type="EMBL" id="EGC38239.1"/>
    </source>
</evidence>
<dbReference type="PANTHER" id="PTHR19321">
    <property type="entry name" value="PROTEIN REGULATOR OF CYTOKINESIS 1 PRC1-RELATED"/>
    <property type="match status" value="1"/>
</dbReference>
<dbReference type="STRING" id="5786.F0ZCY3"/>
<dbReference type="VEuPathDB" id="AmoebaDB:DICPUDRAFT_86636"/>
<evidence type="ECO:0000313" key="3">
    <source>
        <dbReference type="Proteomes" id="UP000001064"/>
    </source>
</evidence>
<dbReference type="InParanoid" id="F0ZCY3"/>
<dbReference type="GO" id="GO:0008017">
    <property type="term" value="F:microtubule binding"/>
    <property type="evidence" value="ECO:0000318"/>
    <property type="project" value="GO_Central"/>
</dbReference>
<dbReference type="RefSeq" id="XP_003285277.1">
    <property type="nucleotide sequence ID" value="XM_003285229.1"/>
</dbReference>
<dbReference type="GO" id="GO:0005730">
    <property type="term" value="C:nucleolus"/>
    <property type="evidence" value="ECO:0007669"/>
    <property type="project" value="EnsemblProtists"/>
</dbReference>
<dbReference type="KEGG" id="dpp:DICPUDRAFT_86636"/>
<dbReference type="Pfam" id="PF03999">
    <property type="entry name" value="MAP65_ASE1"/>
    <property type="match status" value="1"/>
</dbReference>
<feature type="compositionally biased region" description="Polar residues" evidence="1">
    <location>
        <begin position="538"/>
        <end position="551"/>
    </location>
</feature>
<dbReference type="InterPro" id="IPR007145">
    <property type="entry name" value="MAP65_Ase1_PRC1"/>
</dbReference>
<protein>
    <recommendedName>
        <fullName evidence="4">Protein regulator of cytokinesis 1</fullName>
    </recommendedName>
</protein>
<dbReference type="GO" id="GO:1990023">
    <property type="term" value="C:mitotic spindle midzone"/>
    <property type="evidence" value="ECO:0000318"/>
    <property type="project" value="GO_Central"/>
</dbReference>
<feature type="compositionally biased region" description="Low complexity" evidence="1">
    <location>
        <begin position="478"/>
        <end position="505"/>
    </location>
</feature>